<feature type="transmembrane region" description="Helical" evidence="8">
    <location>
        <begin position="99"/>
        <end position="126"/>
    </location>
</feature>
<keyword evidence="10" id="KW-1185">Reference proteome</keyword>
<evidence type="ECO:0000256" key="3">
    <source>
        <dbReference type="ARBA" id="ARBA00022475"/>
    </source>
</evidence>
<comment type="subcellular location">
    <subcellularLocation>
        <location evidence="1">Cell membrane</location>
        <topology evidence="1">Multi-pass membrane protein</topology>
    </subcellularLocation>
</comment>
<reference evidence="9 10" key="1">
    <citation type="submission" date="2020-08" db="EMBL/GenBank/DDBJ databases">
        <title>Genomic Encyclopedia of Type Strains, Phase IV (KMG-IV): sequencing the most valuable type-strain genomes for metagenomic binning, comparative biology and taxonomic classification.</title>
        <authorList>
            <person name="Goeker M."/>
        </authorList>
    </citation>
    <scope>NUCLEOTIDE SEQUENCE [LARGE SCALE GENOMIC DNA]</scope>
    <source>
        <strain evidence="9 10">DSM 105481</strain>
    </source>
</reference>
<feature type="transmembrane region" description="Helical" evidence="8">
    <location>
        <begin position="6"/>
        <end position="28"/>
    </location>
</feature>
<comment type="caution">
    <text evidence="9">The sequence shown here is derived from an EMBL/GenBank/DDBJ whole genome shotgun (WGS) entry which is preliminary data.</text>
</comment>
<dbReference type="PANTHER" id="PTHR30354">
    <property type="entry name" value="GNT FAMILY GLUCONATE TRANSPORTER"/>
    <property type="match status" value="1"/>
</dbReference>
<keyword evidence="2" id="KW-0813">Transport</keyword>
<comment type="similarity">
    <text evidence="7">Belongs to the GntP permease family.</text>
</comment>
<dbReference type="InterPro" id="IPR003474">
    <property type="entry name" value="Glcn_transporter"/>
</dbReference>
<evidence type="ECO:0000313" key="10">
    <source>
        <dbReference type="Proteomes" id="UP000626697"/>
    </source>
</evidence>
<protein>
    <submittedName>
        <fullName evidence="9">H+/gluconate symporter-like permease</fullName>
    </submittedName>
</protein>
<name>A0ABR6CKQ1_9BACI</name>
<dbReference type="EMBL" id="JACJHX010000002">
    <property type="protein sequence ID" value="MBA9025615.1"/>
    <property type="molecule type" value="Genomic_DNA"/>
</dbReference>
<keyword evidence="5 8" id="KW-1133">Transmembrane helix</keyword>
<evidence type="ECO:0000256" key="7">
    <source>
        <dbReference type="ARBA" id="ARBA00049663"/>
    </source>
</evidence>
<evidence type="ECO:0000256" key="1">
    <source>
        <dbReference type="ARBA" id="ARBA00004651"/>
    </source>
</evidence>
<keyword evidence="4 8" id="KW-0812">Transmembrane</keyword>
<dbReference type="Pfam" id="PF02447">
    <property type="entry name" value="GntP_permease"/>
    <property type="match status" value="1"/>
</dbReference>
<evidence type="ECO:0000256" key="4">
    <source>
        <dbReference type="ARBA" id="ARBA00022692"/>
    </source>
</evidence>
<feature type="transmembrane region" description="Helical" evidence="8">
    <location>
        <begin position="49"/>
        <end position="73"/>
    </location>
</feature>
<evidence type="ECO:0000313" key="9">
    <source>
        <dbReference type="EMBL" id="MBA9025615.1"/>
    </source>
</evidence>
<evidence type="ECO:0000256" key="8">
    <source>
        <dbReference type="SAM" id="Phobius"/>
    </source>
</evidence>
<dbReference type="PANTHER" id="PTHR30354:SF22">
    <property type="entry name" value="HIGH-AFFINITY GLUCONATE TRANSPORTER"/>
    <property type="match status" value="1"/>
</dbReference>
<proteinExistence type="inferred from homology"/>
<dbReference type="Proteomes" id="UP000626697">
    <property type="component" value="Unassembled WGS sequence"/>
</dbReference>
<sequence>MFDIMSVLTSLFPVIFMGLATIFSLLFPEESKVKENTMGYARKIPMTEIGNSLSQSISQIAMMLLIIGGGGAFKQVLVDGGVGDYVATLFSQTNMSPPLVAWTIAAILRLCLGSATVATLTTAGMVTHL</sequence>
<evidence type="ECO:0000256" key="2">
    <source>
        <dbReference type="ARBA" id="ARBA00022448"/>
    </source>
</evidence>
<organism evidence="9 10">
    <name type="scientific">Peribacillus huizhouensis</name>
    <dbReference type="NCBI Taxonomy" id="1501239"/>
    <lineage>
        <taxon>Bacteria</taxon>
        <taxon>Bacillati</taxon>
        <taxon>Bacillota</taxon>
        <taxon>Bacilli</taxon>
        <taxon>Bacillales</taxon>
        <taxon>Bacillaceae</taxon>
        <taxon>Peribacillus</taxon>
    </lineage>
</organism>
<keyword evidence="3" id="KW-1003">Cell membrane</keyword>
<evidence type="ECO:0000256" key="5">
    <source>
        <dbReference type="ARBA" id="ARBA00022989"/>
    </source>
</evidence>
<keyword evidence="6 8" id="KW-0472">Membrane</keyword>
<evidence type="ECO:0000256" key="6">
    <source>
        <dbReference type="ARBA" id="ARBA00023136"/>
    </source>
</evidence>
<gene>
    <name evidence="9" type="ORF">HNP81_000898</name>
</gene>
<accession>A0ABR6CKQ1</accession>